<keyword evidence="2" id="KW-1185">Reference proteome</keyword>
<dbReference type="Proteomes" id="UP000482155">
    <property type="component" value="Unassembled WGS sequence"/>
</dbReference>
<name>A0A6B3SQS9_9BURK</name>
<comment type="caution">
    <text evidence="1">The sequence shown here is derived from an EMBL/GenBank/DDBJ whole genome shotgun (WGS) entry which is preliminary data.</text>
</comment>
<reference evidence="1 2" key="1">
    <citation type="submission" date="2020-02" db="EMBL/GenBank/DDBJ databases">
        <authorList>
            <person name="Kim M.K."/>
        </authorList>
    </citation>
    <scope>NUCLEOTIDE SEQUENCE [LARGE SCALE GENOMIC DNA]</scope>
    <source>
        <strain evidence="1 2">17J57-3</strain>
    </source>
</reference>
<protein>
    <submittedName>
        <fullName evidence="1">BON domain-containing protein</fullName>
    </submittedName>
</protein>
<sequence length="144" mass="16088">MVENWFNDPFFQVSNGLPQCPVPRGPFRTEAEKIAESHGRVERGTSCWLAGKCEHANAYAFDADIARHVRERFAGAPGFAKDSLWVMVNRRMVWVQGCTSGAASRGRLETLLSSLPDVDQVFFDLMQGTAGTPPYRTLAPDRQR</sequence>
<dbReference type="AlphaFoldDB" id="A0A6B3SQS9"/>
<evidence type="ECO:0000313" key="1">
    <source>
        <dbReference type="EMBL" id="NEX63113.1"/>
    </source>
</evidence>
<accession>A0A6B3SQS9</accession>
<organism evidence="1 2">
    <name type="scientific">Noviherbaspirillum galbum</name>
    <dbReference type="NCBI Taxonomy" id="2709383"/>
    <lineage>
        <taxon>Bacteria</taxon>
        <taxon>Pseudomonadati</taxon>
        <taxon>Pseudomonadota</taxon>
        <taxon>Betaproteobacteria</taxon>
        <taxon>Burkholderiales</taxon>
        <taxon>Oxalobacteraceae</taxon>
        <taxon>Noviherbaspirillum</taxon>
    </lineage>
</organism>
<evidence type="ECO:0000313" key="2">
    <source>
        <dbReference type="Proteomes" id="UP000482155"/>
    </source>
</evidence>
<proteinExistence type="predicted"/>
<dbReference type="EMBL" id="JAAIVB010000065">
    <property type="protein sequence ID" value="NEX63113.1"/>
    <property type="molecule type" value="Genomic_DNA"/>
</dbReference>
<gene>
    <name evidence="1" type="ORF">G3574_18675</name>
</gene>